<evidence type="ECO:0000256" key="2">
    <source>
        <dbReference type="SAM" id="MobiDB-lite"/>
    </source>
</evidence>
<dbReference type="Proteomes" id="UP000236333">
    <property type="component" value="Unassembled WGS sequence"/>
</dbReference>
<feature type="region of interest" description="Disordered" evidence="2">
    <location>
        <begin position="662"/>
        <end position="693"/>
    </location>
</feature>
<dbReference type="Pfam" id="PF14646">
    <property type="entry name" value="MYCBPAP"/>
    <property type="match status" value="2"/>
</dbReference>
<keyword evidence="4" id="KW-1185">Reference proteome</keyword>
<feature type="compositionally biased region" description="Basic and acidic residues" evidence="2">
    <location>
        <begin position="671"/>
        <end position="683"/>
    </location>
</feature>
<dbReference type="InterPro" id="IPR032707">
    <property type="entry name" value="MYCBPAP"/>
</dbReference>
<dbReference type="EMBL" id="PGGS01000052">
    <property type="protein sequence ID" value="PNH10577.1"/>
    <property type="molecule type" value="Genomic_DNA"/>
</dbReference>
<dbReference type="PANTHER" id="PTHR48421:SF1">
    <property type="entry name" value="MYCBP-ASSOCIATED PROTEIN"/>
    <property type="match status" value="1"/>
</dbReference>
<evidence type="ECO:0000256" key="1">
    <source>
        <dbReference type="SAM" id="Coils"/>
    </source>
</evidence>
<comment type="caution">
    <text evidence="3">The sequence shown here is derived from an EMBL/GenBank/DDBJ whole genome shotgun (WGS) entry which is preliminary data.</text>
</comment>
<dbReference type="PANTHER" id="PTHR48421">
    <property type="entry name" value="MYCBP-ASSOCIATED PROTEIN"/>
    <property type="match status" value="1"/>
</dbReference>
<accession>A0A2J8ADI7</accession>
<feature type="coiled-coil region" evidence="1">
    <location>
        <begin position="376"/>
        <end position="403"/>
    </location>
</feature>
<evidence type="ECO:0000313" key="4">
    <source>
        <dbReference type="Proteomes" id="UP000236333"/>
    </source>
</evidence>
<keyword evidence="1" id="KW-0175">Coiled coil</keyword>
<proteinExistence type="predicted"/>
<name>A0A2J8ADI7_9CHLO</name>
<feature type="region of interest" description="Disordered" evidence="2">
    <location>
        <begin position="779"/>
        <end position="859"/>
    </location>
</feature>
<protein>
    <submittedName>
        <fullName evidence="3">MYCBP-associated protein</fullName>
    </submittedName>
</protein>
<feature type="compositionally biased region" description="Basic and acidic residues" evidence="2">
    <location>
        <begin position="816"/>
        <end position="825"/>
    </location>
</feature>
<dbReference type="OrthoDB" id="568463at2759"/>
<dbReference type="Gene3D" id="2.60.40.10">
    <property type="entry name" value="Immunoglobulins"/>
    <property type="match status" value="1"/>
</dbReference>
<dbReference type="AlphaFoldDB" id="A0A2J8ADI7"/>
<feature type="compositionally biased region" description="Low complexity" evidence="2">
    <location>
        <begin position="779"/>
        <end position="815"/>
    </location>
</feature>
<reference evidence="3 4" key="1">
    <citation type="journal article" date="2017" name="Mol. Biol. Evol.">
        <title>The 4-celled Tetrabaena socialis nuclear genome reveals the essential components for genetic control of cell number at the origin of multicellularity in the volvocine lineage.</title>
        <authorList>
            <person name="Featherston J."/>
            <person name="Arakaki Y."/>
            <person name="Hanschen E.R."/>
            <person name="Ferris P.J."/>
            <person name="Michod R.E."/>
            <person name="Olson B.J.S.C."/>
            <person name="Nozaki H."/>
            <person name="Durand P.M."/>
        </authorList>
    </citation>
    <scope>NUCLEOTIDE SEQUENCE [LARGE SCALE GENOMIC DNA]</scope>
    <source>
        <strain evidence="3 4">NIES-571</strain>
    </source>
</reference>
<evidence type="ECO:0000313" key="3">
    <source>
        <dbReference type="EMBL" id="PNH10577.1"/>
    </source>
</evidence>
<dbReference type="InterPro" id="IPR013783">
    <property type="entry name" value="Ig-like_fold"/>
</dbReference>
<organism evidence="3 4">
    <name type="scientific">Tetrabaena socialis</name>
    <dbReference type="NCBI Taxonomy" id="47790"/>
    <lineage>
        <taxon>Eukaryota</taxon>
        <taxon>Viridiplantae</taxon>
        <taxon>Chlorophyta</taxon>
        <taxon>core chlorophytes</taxon>
        <taxon>Chlorophyceae</taxon>
        <taxon>CS clade</taxon>
        <taxon>Chlamydomonadales</taxon>
        <taxon>Tetrabaenaceae</taxon>
        <taxon>Tetrabaena</taxon>
    </lineage>
</organism>
<sequence length="987" mass="103727">MGPILEAHLPPKRKAKAYQVLGDVGEYQERLAATLPPPKAPDAESVLTTLDSSEYPADVWFAATISPDNGVAVIASYRELCKARALYQQQLNNIHSARKLHGMGASTTAAGLHGGQSAALQQPLVTTLLQMPGGLLVAEAPMNRTIAETMRQGAETRKLGKYEQQQQRWDEVTTSLASRVGRVPQELAMQRGPAWRTRAELTELLYRAQPRDARGLNPDEVWTMSLRDAWERIIPVGKIFTGLAVTVREKPFELPPTRAARVGRPLDPLGGTRTSQLPFPQQSQAHCTAVTGTLGKPTLARSLSARGRAWEDSEALQQRVAEYGSRLRALVPHDPDFSALVVDGEALEGQLAALATAPISLAEVEAHVRGHAPESYEAYRAVKDEMEAQLRAALEAEEAARVATEEAARPHVEASASGMSFGCHTGETAAAAVTLISRGTAAVWWTWERRPAAQHAHAATELAQPPRFVASQQVQAGLGSTVVATSQPGGGSPSWWRLSGMLLPGQSLELTVTFVASAAGTFRETWELVTQPPLQARGPAPSLTLQLRGAAEVRDESGTGREGIESSLAGREKMAKVAAALERILRDVRMPRRAPLPESIEEAAAADAWDRANGCSTSEGAAGSTAAYAWPPLFHSTAVQAELSDVYLEANTALAAALAPQVVQDPKKKKKEADVSGRKKGAEEPPPPPPKYPAAWTGSLLLLDSLLEELVATSPAAAASLVARADAAKARARVPSSSRKVLRRSMRCLVGKLVDALEDRFGAVRADLEAKAAAEAAAAGLPEGEGGEPLAEENSASSSAAAQAAAKAKGGAPAKGADKGADKAAGKGAKGRTAPGQAGGEPADGSSGGGAPGSGLPSVVHLQPAFHDKAMTATKAIVKASLNSLMDEVQRHKVAVGDALESTIRALDERITTEQQQRVEAPVKGEAAAISTAAAAVLAPPVGGVPAPGPGPAAPARSEELETLYWERLGVLRTWTSLGIPTRADIR</sequence>
<gene>
    <name evidence="3" type="ORF">TSOC_002665</name>
</gene>